<feature type="transmembrane region" description="Helical" evidence="1">
    <location>
        <begin position="160"/>
        <end position="178"/>
    </location>
</feature>
<evidence type="ECO:0000256" key="1">
    <source>
        <dbReference type="SAM" id="Phobius"/>
    </source>
</evidence>
<keyword evidence="1" id="KW-0812">Transmembrane</keyword>
<feature type="transmembrane region" description="Helical" evidence="1">
    <location>
        <begin position="58"/>
        <end position="78"/>
    </location>
</feature>
<gene>
    <name evidence="2" type="ORF">DC3_21210</name>
</gene>
<name>A0A511N263_DEIC1</name>
<feature type="transmembrane region" description="Helical" evidence="1">
    <location>
        <begin position="185"/>
        <end position="207"/>
    </location>
</feature>
<dbReference type="EMBL" id="BJXB01000008">
    <property type="protein sequence ID" value="GEM46486.1"/>
    <property type="molecule type" value="Genomic_DNA"/>
</dbReference>
<dbReference type="Proteomes" id="UP000321306">
    <property type="component" value="Unassembled WGS sequence"/>
</dbReference>
<sequence>MLYWAVVLAVLSLQVHYFHGTAPEGMDCLPECMKPTEQWGFPLLYIQEAFMTSEERRLYIWPFLGNVLFYGALLGWFLRSLLLPRVTADLFVKAACWPLMWFLLLQWNKSWPMVAVVAGVGLWHAVRARNRGSAAWWLSMGLVLAGGVLLGHPWPEHRDPRLWSAWAALFWLGLNFPVQLQAARLLYLGLGVLTGLWWYTLIDGPFLAALGTHLAGSTLMWWLFGVWLCMFMAPQLLMECLERWKVISGNTKKQPVETV</sequence>
<proteinExistence type="predicted"/>
<keyword evidence="3" id="KW-1185">Reference proteome</keyword>
<feature type="transmembrane region" description="Helical" evidence="1">
    <location>
        <begin position="111"/>
        <end position="128"/>
    </location>
</feature>
<keyword evidence="1" id="KW-1133">Transmembrane helix</keyword>
<keyword evidence="1" id="KW-0472">Membrane</keyword>
<dbReference type="AlphaFoldDB" id="A0A511N263"/>
<feature type="transmembrane region" description="Helical" evidence="1">
    <location>
        <begin position="135"/>
        <end position="154"/>
    </location>
</feature>
<comment type="caution">
    <text evidence="2">The sequence shown here is derived from an EMBL/GenBank/DDBJ whole genome shotgun (WGS) entry which is preliminary data.</text>
</comment>
<reference evidence="2 3" key="1">
    <citation type="submission" date="2019-07" db="EMBL/GenBank/DDBJ databases">
        <title>Whole genome shotgun sequence of Deinococcus cellulosilyticus NBRC 106333.</title>
        <authorList>
            <person name="Hosoyama A."/>
            <person name="Uohara A."/>
            <person name="Ohji S."/>
            <person name="Ichikawa N."/>
        </authorList>
    </citation>
    <scope>NUCLEOTIDE SEQUENCE [LARGE SCALE GENOMIC DNA]</scope>
    <source>
        <strain evidence="2 3">NBRC 106333</strain>
    </source>
</reference>
<evidence type="ECO:0000313" key="2">
    <source>
        <dbReference type="EMBL" id="GEM46486.1"/>
    </source>
</evidence>
<evidence type="ECO:0000313" key="3">
    <source>
        <dbReference type="Proteomes" id="UP000321306"/>
    </source>
</evidence>
<protein>
    <submittedName>
        <fullName evidence="2">Uncharacterized protein</fullName>
    </submittedName>
</protein>
<accession>A0A511N263</accession>
<organism evidence="2 3">
    <name type="scientific">Deinococcus cellulosilyticus (strain DSM 18568 / NBRC 106333 / KACC 11606 / 5516J-15)</name>
    <dbReference type="NCBI Taxonomy" id="1223518"/>
    <lineage>
        <taxon>Bacteria</taxon>
        <taxon>Thermotogati</taxon>
        <taxon>Deinococcota</taxon>
        <taxon>Deinococci</taxon>
        <taxon>Deinococcales</taxon>
        <taxon>Deinococcaceae</taxon>
        <taxon>Deinococcus</taxon>
    </lineage>
</organism>